<keyword evidence="2" id="KW-1185">Reference proteome</keyword>
<gene>
    <name evidence="1" type="ORF">IYQ_23791</name>
</gene>
<evidence type="ECO:0000313" key="1">
    <source>
        <dbReference type="EMBL" id="EHI50040.1"/>
    </source>
</evidence>
<organism evidence="1 2">
    <name type="scientific">Aeromonas salmonicida subsp. salmonicida 01-B526</name>
    <dbReference type="NCBI Taxonomy" id="1076135"/>
    <lineage>
        <taxon>Bacteria</taxon>
        <taxon>Pseudomonadati</taxon>
        <taxon>Pseudomonadota</taxon>
        <taxon>Gammaproteobacteria</taxon>
        <taxon>Aeromonadales</taxon>
        <taxon>Aeromonadaceae</taxon>
        <taxon>Aeromonas</taxon>
    </lineage>
</organism>
<proteinExistence type="predicted"/>
<evidence type="ECO:0000313" key="2">
    <source>
        <dbReference type="Proteomes" id="UP000006428"/>
    </source>
</evidence>
<sequence length="76" mass="8454">GRFILHYHPTAESGGTFNSFVMFDPQHATKTPEKWEACKKVGMEHNQSILQKHQSDAERTVKTGVCVGPRLGITEG</sequence>
<dbReference type="EMBL" id="AGVO01000209">
    <property type="protein sequence ID" value="EHI50040.1"/>
    <property type="molecule type" value="Genomic_DNA"/>
</dbReference>
<name>A0ABN0DTU8_AERSS</name>
<comment type="caution">
    <text evidence="1">The sequence shown here is derived from an EMBL/GenBank/DDBJ whole genome shotgun (WGS) entry which is preliminary data.</text>
</comment>
<reference evidence="1 2" key="1">
    <citation type="journal article" date="2012" name="Front. Microbiol.">
        <title>Draft Genome Sequence of the Virulent Strain 01-B526 of the Fish Pathogen Aeromonas salmonicida.</title>
        <authorList>
            <person name="Charette S.J."/>
            <person name="Brochu F."/>
            <person name="Boyle B."/>
            <person name="Filion G."/>
            <person name="Tanaka K.H."/>
            <person name="Derome N."/>
        </authorList>
    </citation>
    <scope>NUCLEOTIDE SEQUENCE [LARGE SCALE GENOMIC DNA]</scope>
    <source>
        <strain evidence="1 2">01-B526</strain>
    </source>
</reference>
<protein>
    <submittedName>
        <fullName evidence="1">Uncharacterized protein</fullName>
    </submittedName>
</protein>
<accession>A0ABN0DTU8</accession>
<feature type="non-terminal residue" evidence="1">
    <location>
        <position position="1"/>
    </location>
</feature>
<dbReference type="Proteomes" id="UP000006428">
    <property type="component" value="Unassembled WGS sequence"/>
</dbReference>